<dbReference type="OrthoDB" id="8029976at2759"/>
<sequence length="334" mass="38241">MRHNDRRRLTATTIIKPLTATTIVRAYYHQRSSLFNPSSQLLTREYFCHQLFSCLLILSRCIFVHSLLLSTCYPPLVLNSNRFTVSVLCSKKNRTGVFQDLSWQKNSINRKPHQYQSLTVPTTGIGPDATPSAVNWWTKSSFKEITTITSQINCCVFLEVINSETSRKANLLWSKINEQYASKRAMNKGWVWINWQKANYSGNLHQYIEETEKFLLELDSVSVKMPSKILSYIILGKLAGDPKLAQIVKLLTLNKEIIDKPDHIISCLQEYANHCQTKDPCSSTLAPASALVSSTSNEPYRILYYCSNGKHNPKCLTHKKEECFSENPDLRPQR</sequence>
<name>A0A9Q3CMR5_9BASI</name>
<evidence type="ECO:0000313" key="2">
    <source>
        <dbReference type="Proteomes" id="UP000765509"/>
    </source>
</evidence>
<reference evidence="1" key="1">
    <citation type="submission" date="2021-03" db="EMBL/GenBank/DDBJ databases">
        <title>Draft genome sequence of rust myrtle Austropuccinia psidii MF-1, a brazilian biotype.</title>
        <authorList>
            <person name="Quecine M.C."/>
            <person name="Pachon D.M.R."/>
            <person name="Bonatelli M.L."/>
            <person name="Correr F.H."/>
            <person name="Franceschini L.M."/>
            <person name="Leite T.F."/>
            <person name="Margarido G.R.A."/>
            <person name="Almeida C.A."/>
            <person name="Ferrarezi J.A."/>
            <person name="Labate C.A."/>
        </authorList>
    </citation>
    <scope>NUCLEOTIDE SEQUENCE</scope>
    <source>
        <strain evidence="1">MF-1</strain>
    </source>
</reference>
<dbReference type="AlphaFoldDB" id="A0A9Q3CMR5"/>
<gene>
    <name evidence="1" type="ORF">O181_026528</name>
</gene>
<organism evidence="1 2">
    <name type="scientific">Austropuccinia psidii MF-1</name>
    <dbReference type="NCBI Taxonomy" id="1389203"/>
    <lineage>
        <taxon>Eukaryota</taxon>
        <taxon>Fungi</taxon>
        <taxon>Dikarya</taxon>
        <taxon>Basidiomycota</taxon>
        <taxon>Pucciniomycotina</taxon>
        <taxon>Pucciniomycetes</taxon>
        <taxon>Pucciniales</taxon>
        <taxon>Sphaerophragmiaceae</taxon>
        <taxon>Austropuccinia</taxon>
    </lineage>
</organism>
<accession>A0A9Q3CMR5</accession>
<protein>
    <submittedName>
        <fullName evidence="1">Uncharacterized protein</fullName>
    </submittedName>
</protein>
<keyword evidence="2" id="KW-1185">Reference proteome</keyword>
<evidence type="ECO:0000313" key="1">
    <source>
        <dbReference type="EMBL" id="MBW0486813.1"/>
    </source>
</evidence>
<dbReference type="Proteomes" id="UP000765509">
    <property type="component" value="Unassembled WGS sequence"/>
</dbReference>
<dbReference type="EMBL" id="AVOT02008820">
    <property type="protein sequence ID" value="MBW0486813.1"/>
    <property type="molecule type" value="Genomic_DNA"/>
</dbReference>
<comment type="caution">
    <text evidence="1">The sequence shown here is derived from an EMBL/GenBank/DDBJ whole genome shotgun (WGS) entry which is preliminary data.</text>
</comment>
<proteinExistence type="predicted"/>